<dbReference type="SUPFAM" id="SSF53850">
    <property type="entry name" value="Periplasmic binding protein-like II"/>
    <property type="match status" value="1"/>
</dbReference>
<accession>A0A6J7HW08</accession>
<dbReference type="Gene3D" id="3.40.190.10">
    <property type="entry name" value="Periplasmic binding protein-like II"/>
    <property type="match status" value="1"/>
</dbReference>
<name>A0A6J7HW08_9ZZZZ</name>
<dbReference type="AlphaFoldDB" id="A0A6J7HW08"/>
<dbReference type="GO" id="GO:1904680">
    <property type="term" value="F:peptide transmembrane transporter activity"/>
    <property type="evidence" value="ECO:0007669"/>
    <property type="project" value="TreeGrafter"/>
</dbReference>
<evidence type="ECO:0000256" key="1">
    <source>
        <dbReference type="SAM" id="MobiDB-lite"/>
    </source>
</evidence>
<sequence length="599" mass="61818">MRDASGGYVQSRQLGARRPVRRGPLLGLALLVASAAGCSSNGTSPGVAEPGAVSGSTTTTEALRPGAVATTRMPVRGGVLSVGVLAAPLGLDPIVAAGDGAGGGDEMLAIYDSLLRYDPATGNYEPRLAQSLTSNADRTVWTITLRSGVLFSDGTVFDAEAVKFGLDRHRAGQPGAPACETLRACPSNAQASASSMAFVQAIDVTGPLTLNVTLTVPWTDFAWLLATEPGMIPSPTGVRAKCAAERAARPAECSFNRAPVGAGPFVITSFTPGESTFVSRNDRYWDGAPFLDGVRFSVSADAGADKSVDALTSGALDVAYLRDQRAVVAALGKRLPGRSIVLDAGATELMNMGAGGSMPATRYLRVRQAIAAAIDPSVVQERVTGSRAGSSADLFGTTRDLSPGAPGQVYDPERARALVAEAKSNGWNGKVRYLCDNSPSGQARAIAIETMLKAVDIEPVIDTTKDAAGVGNVLAVTKDFDLVCASLGFVADAASGKSDGSTLAALTRQLVSTSTTNAIGWQNSRVDAAVLALRAARTESERRQATQVIVEESVIDVPFVVTGAPQLYVAYTTKVRGVLATAGSRVLLDDAWLASTPSG</sequence>
<dbReference type="GO" id="GO:0042597">
    <property type="term" value="C:periplasmic space"/>
    <property type="evidence" value="ECO:0007669"/>
    <property type="project" value="UniProtKB-ARBA"/>
</dbReference>
<dbReference type="PIRSF" id="PIRSF002741">
    <property type="entry name" value="MppA"/>
    <property type="match status" value="1"/>
</dbReference>
<proteinExistence type="predicted"/>
<reference evidence="3" key="1">
    <citation type="submission" date="2020-05" db="EMBL/GenBank/DDBJ databases">
        <authorList>
            <person name="Chiriac C."/>
            <person name="Salcher M."/>
            <person name="Ghai R."/>
            <person name="Kavagutti S V."/>
        </authorList>
    </citation>
    <scope>NUCLEOTIDE SEQUENCE</scope>
</reference>
<evidence type="ECO:0000259" key="2">
    <source>
        <dbReference type="Pfam" id="PF00496"/>
    </source>
</evidence>
<feature type="domain" description="Solute-binding protein family 5" evidence="2">
    <location>
        <begin position="124"/>
        <end position="488"/>
    </location>
</feature>
<evidence type="ECO:0000313" key="3">
    <source>
        <dbReference type="EMBL" id="CAB4921075.1"/>
    </source>
</evidence>
<dbReference type="GO" id="GO:0015833">
    <property type="term" value="P:peptide transport"/>
    <property type="evidence" value="ECO:0007669"/>
    <property type="project" value="TreeGrafter"/>
</dbReference>
<dbReference type="InterPro" id="IPR039424">
    <property type="entry name" value="SBP_5"/>
</dbReference>
<dbReference type="EMBL" id="CAFBMH010000090">
    <property type="protein sequence ID" value="CAB4921075.1"/>
    <property type="molecule type" value="Genomic_DNA"/>
</dbReference>
<protein>
    <submittedName>
        <fullName evidence="3">Unannotated protein</fullName>
    </submittedName>
</protein>
<gene>
    <name evidence="3" type="ORF">UFOPK3543_02088</name>
</gene>
<dbReference type="Pfam" id="PF00496">
    <property type="entry name" value="SBP_bac_5"/>
    <property type="match status" value="1"/>
</dbReference>
<feature type="region of interest" description="Disordered" evidence="1">
    <location>
        <begin position="41"/>
        <end position="64"/>
    </location>
</feature>
<dbReference type="InterPro" id="IPR000914">
    <property type="entry name" value="SBP_5_dom"/>
</dbReference>
<dbReference type="Gene3D" id="3.10.105.10">
    <property type="entry name" value="Dipeptide-binding Protein, Domain 3"/>
    <property type="match status" value="1"/>
</dbReference>
<dbReference type="CDD" id="cd00995">
    <property type="entry name" value="PBP2_NikA_DppA_OppA_like"/>
    <property type="match status" value="1"/>
</dbReference>
<organism evidence="3">
    <name type="scientific">freshwater metagenome</name>
    <dbReference type="NCBI Taxonomy" id="449393"/>
    <lineage>
        <taxon>unclassified sequences</taxon>
        <taxon>metagenomes</taxon>
        <taxon>ecological metagenomes</taxon>
    </lineage>
</organism>
<dbReference type="GO" id="GO:0043190">
    <property type="term" value="C:ATP-binding cassette (ABC) transporter complex"/>
    <property type="evidence" value="ECO:0007669"/>
    <property type="project" value="InterPro"/>
</dbReference>
<dbReference type="InterPro" id="IPR030678">
    <property type="entry name" value="Peptide/Ni-bd"/>
</dbReference>
<dbReference type="PANTHER" id="PTHR30290">
    <property type="entry name" value="PERIPLASMIC BINDING COMPONENT OF ABC TRANSPORTER"/>
    <property type="match status" value="1"/>
</dbReference>